<organism evidence="3 4">
    <name type="scientific">Streptomyces botrytidirepellens</name>
    <dbReference type="NCBI Taxonomy" id="2486417"/>
    <lineage>
        <taxon>Bacteria</taxon>
        <taxon>Bacillati</taxon>
        <taxon>Actinomycetota</taxon>
        <taxon>Actinomycetes</taxon>
        <taxon>Kitasatosporales</taxon>
        <taxon>Streptomycetaceae</taxon>
        <taxon>Streptomyces</taxon>
    </lineage>
</organism>
<dbReference type="InterPro" id="IPR053137">
    <property type="entry name" value="NLR-like"/>
</dbReference>
<name>A0A3M8W099_9ACTN</name>
<feature type="domain" description="NB-ARC" evidence="2">
    <location>
        <begin position="136"/>
        <end position="250"/>
    </location>
</feature>
<dbReference type="Gene3D" id="1.25.40.10">
    <property type="entry name" value="Tetratricopeptide repeat domain"/>
    <property type="match status" value="1"/>
</dbReference>
<dbReference type="InterPro" id="IPR002182">
    <property type="entry name" value="NB-ARC"/>
</dbReference>
<dbReference type="Gene3D" id="3.40.50.300">
    <property type="entry name" value="P-loop containing nucleotide triphosphate hydrolases"/>
    <property type="match status" value="1"/>
</dbReference>
<comment type="caution">
    <text evidence="3">The sequence shown here is derived from an EMBL/GenBank/DDBJ whole genome shotgun (WGS) entry which is preliminary data.</text>
</comment>
<evidence type="ECO:0000259" key="2">
    <source>
        <dbReference type="Pfam" id="PF00931"/>
    </source>
</evidence>
<dbReference type="PANTHER" id="PTHR46082:SF6">
    <property type="entry name" value="AAA+ ATPASE DOMAIN-CONTAINING PROTEIN-RELATED"/>
    <property type="match status" value="1"/>
</dbReference>
<reference evidence="3 4" key="1">
    <citation type="submission" date="2018-11" db="EMBL/GenBank/DDBJ databases">
        <title>The Potential of Streptomyces as Biocontrol Agents against the Tomato grey mould, Botrytis cinerea (Gray mold) Frontiers in Microbiology.</title>
        <authorList>
            <person name="Li D."/>
        </authorList>
    </citation>
    <scope>NUCLEOTIDE SEQUENCE [LARGE SCALE GENOMIC DNA]</scope>
    <source>
        <strain evidence="3 4">NEAU-LD23</strain>
    </source>
</reference>
<dbReference type="Proteomes" id="UP000275401">
    <property type="component" value="Unassembled WGS sequence"/>
</dbReference>
<dbReference type="GO" id="GO:0043531">
    <property type="term" value="F:ADP binding"/>
    <property type="evidence" value="ECO:0007669"/>
    <property type="project" value="InterPro"/>
</dbReference>
<dbReference type="InterPro" id="IPR011990">
    <property type="entry name" value="TPR-like_helical_dom_sf"/>
</dbReference>
<protein>
    <submittedName>
        <fullName evidence="3">Tetratricopeptide repeat protein</fullName>
    </submittedName>
</protein>
<sequence>MRWRRTRRSSRSPASKDTSAKSVSVSESGDALATGGGEALSGYRGPDPRSSSNAEAAVTVERSGNASASAAHAVAISGHVNQLIVPPLAPQAPVVWPLRLGSVPALASSFQDRTAVRARIDEARTGHATVVLTQVLSGGGGVGKTQLAAAYAHQSLTEGIELVVWVDASETEQAVAVYAHAARCVQAPNLALSKSPEDEARAFLQWLATTPHSWLIVLDDITDPDGMQPWWPPPSAYGRGQVLATTRRHDALLSGGGRAVVDIDTYSAEEADTYLRERLNSAHATHLLDEQAEALTKTLGYLPLALSHAAAYIINEDVPCTDYLNRFNHSAASLDDLFPRQADTEGYGRQVAAALLLSLNVAQACEPVGLATPALRLAAVLDPAGHPHSLWATDAVSRYLSAHRPASAPAGASTEAGPTQARAALRLLHRYGLLTDTAQAGPRAVRLHALTARAVREHTPSDTQPDVVKAATDALTELLEDAPTNNGEDRTVLRTNIDSLDAYAGDLLWEVEGHHLLRWAGRGWSLASAAVPYWQRLTATSERLLGRSHPKTLIARRDLAWTYFRADRFKEAFALLREDLPHQEQRLARHLAARRLRQKPIDTVALLEDTLAVRERLLGPEDPATLTCRVNLALEYWQRGKTSDAALLLERVLIDREATLGTHHPRTLSVANRLESWRSEHKKYWWSSKRLLARAHRADSNG</sequence>
<dbReference type="AlphaFoldDB" id="A0A3M8W099"/>
<dbReference type="SUPFAM" id="SSF52540">
    <property type="entry name" value="P-loop containing nucleoside triphosphate hydrolases"/>
    <property type="match status" value="1"/>
</dbReference>
<dbReference type="Pfam" id="PF13424">
    <property type="entry name" value="TPR_12"/>
    <property type="match status" value="1"/>
</dbReference>
<feature type="compositionally biased region" description="Polar residues" evidence="1">
    <location>
        <begin position="13"/>
        <end position="27"/>
    </location>
</feature>
<feature type="compositionally biased region" description="Basic residues" evidence="1">
    <location>
        <begin position="1"/>
        <end position="10"/>
    </location>
</feature>
<dbReference type="Pfam" id="PF00931">
    <property type="entry name" value="NB-ARC"/>
    <property type="match status" value="1"/>
</dbReference>
<dbReference type="EMBL" id="RIBZ01000247">
    <property type="protein sequence ID" value="RNG22817.1"/>
    <property type="molecule type" value="Genomic_DNA"/>
</dbReference>
<evidence type="ECO:0000256" key="1">
    <source>
        <dbReference type="SAM" id="MobiDB-lite"/>
    </source>
</evidence>
<keyword evidence="4" id="KW-1185">Reference proteome</keyword>
<dbReference type="PANTHER" id="PTHR46082">
    <property type="entry name" value="ATP/GTP-BINDING PROTEIN-RELATED"/>
    <property type="match status" value="1"/>
</dbReference>
<evidence type="ECO:0000313" key="3">
    <source>
        <dbReference type="EMBL" id="RNG22817.1"/>
    </source>
</evidence>
<proteinExistence type="predicted"/>
<dbReference type="InterPro" id="IPR027417">
    <property type="entry name" value="P-loop_NTPase"/>
</dbReference>
<gene>
    <name evidence="3" type="ORF">EEJ42_19470</name>
</gene>
<accession>A0A3M8W099</accession>
<feature type="region of interest" description="Disordered" evidence="1">
    <location>
        <begin position="1"/>
        <end position="60"/>
    </location>
</feature>
<evidence type="ECO:0000313" key="4">
    <source>
        <dbReference type="Proteomes" id="UP000275401"/>
    </source>
</evidence>